<reference evidence="2 3" key="1">
    <citation type="submission" date="2020-05" db="EMBL/GenBank/DDBJ databases">
        <title>Erythrobacter mangrovi sp. nov., isolated from rhizosphere soil of mangrove plant (Kandelia candel).</title>
        <authorList>
            <person name="Ye Y.H."/>
        </authorList>
    </citation>
    <scope>NUCLEOTIDE SEQUENCE [LARGE SCALE GENOMIC DNA]</scope>
    <source>
        <strain evidence="2 3">EB310</strain>
    </source>
</reference>
<proteinExistence type="predicted"/>
<name>A0A7D3XK70_9SPHN</name>
<dbReference type="EMBL" id="CP053921">
    <property type="protein sequence ID" value="QKG72459.1"/>
    <property type="molecule type" value="Genomic_DNA"/>
</dbReference>
<evidence type="ECO:0000313" key="2">
    <source>
        <dbReference type="EMBL" id="QKG72459.1"/>
    </source>
</evidence>
<protein>
    <submittedName>
        <fullName evidence="2">Lasso peptide biosynthesis B2 protein</fullName>
    </submittedName>
</protein>
<dbReference type="KEGG" id="emv:HQR01_14380"/>
<dbReference type="InterPro" id="IPR032708">
    <property type="entry name" value="McjB_C"/>
</dbReference>
<dbReference type="InterPro" id="IPR053521">
    <property type="entry name" value="McjB-like"/>
</dbReference>
<organism evidence="2 3">
    <name type="scientific">Erythrobacter mangrovi</name>
    <dbReference type="NCBI Taxonomy" id="2739433"/>
    <lineage>
        <taxon>Bacteria</taxon>
        <taxon>Pseudomonadati</taxon>
        <taxon>Pseudomonadota</taxon>
        <taxon>Alphaproteobacteria</taxon>
        <taxon>Sphingomonadales</taxon>
        <taxon>Erythrobacteraceae</taxon>
        <taxon>Erythrobacter/Porphyrobacter group</taxon>
        <taxon>Erythrobacter</taxon>
    </lineage>
</organism>
<gene>
    <name evidence="2" type="ORF">HQR01_14380</name>
</gene>
<dbReference type="Proteomes" id="UP000504693">
    <property type="component" value="Chromosome"/>
</dbReference>
<dbReference type="AlphaFoldDB" id="A0A7D3XK70"/>
<dbReference type="NCBIfam" id="NF033537">
    <property type="entry name" value="lasso_biosyn_B2"/>
    <property type="match status" value="1"/>
</dbReference>
<dbReference type="Pfam" id="PF13471">
    <property type="entry name" value="Transglut_core3"/>
    <property type="match status" value="1"/>
</dbReference>
<feature type="domain" description="Microcin J25-processing protein McjB C-terminal" evidence="1">
    <location>
        <begin position="37"/>
        <end position="140"/>
    </location>
</feature>
<keyword evidence="3" id="KW-1185">Reference proteome</keyword>
<sequence>MGKLASFLALDGADRWATFEALFDLAVAQLRVRLVPPRKWRSSFGPIAAGGDLVALDPDAIAPVRRVRLAVLRATRNLPTDPNCLPQALAARRMLERRGIASSLFLGAERDADGKPRFHAWLKVGPEWVTGLCDESRYTLLVPGEAEPA</sequence>
<evidence type="ECO:0000259" key="1">
    <source>
        <dbReference type="Pfam" id="PF13471"/>
    </source>
</evidence>
<dbReference type="RefSeq" id="WP_173215744.1">
    <property type="nucleotide sequence ID" value="NZ_CP053921.1"/>
</dbReference>
<accession>A0A7D3XK70</accession>
<evidence type="ECO:0000313" key="3">
    <source>
        <dbReference type="Proteomes" id="UP000504693"/>
    </source>
</evidence>